<keyword evidence="1" id="KW-0805">Transcription regulation</keyword>
<dbReference type="Gene3D" id="1.10.10.60">
    <property type="entry name" value="Homeodomain-like"/>
    <property type="match status" value="2"/>
</dbReference>
<dbReference type="InterPro" id="IPR029441">
    <property type="entry name" value="Cass2"/>
</dbReference>
<feature type="domain" description="HTH araC/xylS-type" evidence="4">
    <location>
        <begin position="8"/>
        <end position="106"/>
    </location>
</feature>
<dbReference type="InterPro" id="IPR018060">
    <property type="entry name" value="HTH_AraC"/>
</dbReference>
<dbReference type="RefSeq" id="WP_228417016.1">
    <property type="nucleotide sequence ID" value="NZ_CP081135.1"/>
</dbReference>
<dbReference type="Proteomes" id="UP001198983">
    <property type="component" value="Chromosome"/>
</dbReference>
<proteinExistence type="predicted"/>
<dbReference type="SMART" id="SM00342">
    <property type="entry name" value="HTH_ARAC"/>
    <property type="match status" value="1"/>
</dbReference>
<evidence type="ECO:0000313" key="6">
    <source>
        <dbReference type="Proteomes" id="UP001198983"/>
    </source>
</evidence>
<dbReference type="PANTHER" id="PTHR47504">
    <property type="entry name" value="RIGHT ORIGIN-BINDING PROTEIN"/>
    <property type="match status" value="1"/>
</dbReference>
<dbReference type="InterPro" id="IPR020449">
    <property type="entry name" value="Tscrpt_reg_AraC-type_HTH"/>
</dbReference>
<reference evidence="5 6" key="1">
    <citation type="journal article" date="2023" name="Int. J. Syst. Evol. Microbiol.">
        <title>Terrisporobacter hibernicus sp. nov., isolated from bovine faeces in Northern Ireland.</title>
        <authorList>
            <person name="Mitchell M."/>
            <person name="Nguyen S.V."/>
            <person name="Connor M."/>
            <person name="Fairley D.J."/>
            <person name="Donoghue O."/>
            <person name="Marshall H."/>
            <person name="Koolman L."/>
            <person name="McMullan G."/>
            <person name="Schaffer K.E."/>
            <person name="McGrath J.W."/>
            <person name="Fanning S."/>
        </authorList>
    </citation>
    <scope>NUCLEOTIDE SEQUENCE [LARGE SCALE GENOMIC DNA]</scope>
    <source>
        <strain evidence="5 6">MCA3</strain>
    </source>
</reference>
<dbReference type="PRINTS" id="PR00032">
    <property type="entry name" value="HTHARAC"/>
</dbReference>
<dbReference type="InterPro" id="IPR050959">
    <property type="entry name" value="MarA-like"/>
</dbReference>
<keyword evidence="3" id="KW-0804">Transcription</keyword>
<gene>
    <name evidence="5" type="ORF">JW646_06870</name>
</gene>
<dbReference type="Pfam" id="PF14526">
    <property type="entry name" value="Cass2"/>
    <property type="match status" value="1"/>
</dbReference>
<dbReference type="SUPFAM" id="SSF55136">
    <property type="entry name" value="Probable bacterial effector-binding domain"/>
    <property type="match status" value="1"/>
</dbReference>
<dbReference type="AlphaFoldDB" id="A0AAX2ZIJ2"/>
<keyword evidence="2" id="KW-0238">DNA-binding</keyword>
<dbReference type="GO" id="GO:0043565">
    <property type="term" value="F:sequence-specific DNA binding"/>
    <property type="evidence" value="ECO:0007669"/>
    <property type="project" value="InterPro"/>
</dbReference>
<evidence type="ECO:0000259" key="4">
    <source>
        <dbReference type="PROSITE" id="PS01124"/>
    </source>
</evidence>
<dbReference type="KEGG" id="tem:JW646_06870"/>
<dbReference type="PANTHER" id="PTHR47504:SF5">
    <property type="entry name" value="RIGHT ORIGIN-BINDING PROTEIN"/>
    <property type="match status" value="1"/>
</dbReference>
<organism evidence="5 6">
    <name type="scientific">Terrisporobacter hibernicus</name>
    <dbReference type="NCBI Taxonomy" id="2813371"/>
    <lineage>
        <taxon>Bacteria</taxon>
        <taxon>Bacillati</taxon>
        <taxon>Bacillota</taxon>
        <taxon>Clostridia</taxon>
        <taxon>Peptostreptococcales</taxon>
        <taxon>Peptostreptococcaceae</taxon>
        <taxon>Terrisporobacter</taxon>
    </lineage>
</organism>
<dbReference type="InterPro" id="IPR011256">
    <property type="entry name" value="Reg_factor_effector_dom_sf"/>
</dbReference>
<dbReference type="EMBL" id="CP081135">
    <property type="protein sequence ID" value="UEL49163.1"/>
    <property type="molecule type" value="Genomic_DNA"/>
</dbReference>
<dbReference type="GO" id="GO:0003700">
    <property type="term" value="F:DNA-binding transcription factor activity"/>
    <property type="evidence" value="ECO:0007669"/>
    <property type="project" value="InterPro"/>
</dbReference>
<accession>A0AAX2ZIJ2</accession>
<evidence type="ECO:0000256" key="2">
    <source>
        <dbReference type="ARBA" id="ARBA00023125"/>
    </source>
</evidence>
<dbReference type="SUPFAM" id="SSF46689">
    <property type="entry name" value="Homeodomain-like"/>
    <property type="match status" value="2"/>
</dbReference>
<keyword evidence="6" id="KW-1185">Reference proteome</keyword>
<dbReference type="PROSITE" id="PS01124">
    <property type="entry name" value="HTH_ARAC_FAMILY_2"/>
    <property type="match status" value="1"/>
</dbReference>
<evidence type="ECO:0000256" key="3">
    <source>
        <dbReference type="ARBA" id="ARBA00023163"/>
    </source>
</evidence>
<dbReference type="InterPro" id="IPR009057">
    <property type="entry name" value="Homeodomain-like_sf"/>
</dbReference>
<name>A0AAX2ZIJ2_9FIRM</name>
<evidence type="ECO:0000313" key="5">
    <source>
        <dbReference type="EMBL" id="UEL49163.1"/>
    </source>
</evidence>
<sequence length="287" mass="32801">MEWIESISKAIEYIETHITEDLTTSDIAKEVCISSFYFQKGFSMLCGFTVAEYIRQRRLTLAGSELVSTDNKIIDIAMKYGYDSPDSFTKAFTRFHGSTPTAVRRDGAMMRSFASLKINISLKGGYTMDYKIIEKEAFTVLASGNRFEYESCKEEIPKFWQEHYESGKGNVVCGMYGVNIDKSMGNSDEFEYLIADDYKTGSDIPEGFATRVIPKHTWAVFSCKGAMPKAMIDVNQKIFSEWLPNCKDYEIAEGYNIETYTDINDYPKGNQDENYYSELWIPVKKKA</sequence>
<dbReference type="Pfam" id="PF12833">
    <property type="entry name" value="HTH_18"/>
    <property type="match status" value="1"/>
</dbReference>
<evidence type="ECO:0000256" key="1">
    <source>
        <dbReference type="ARBA" id="ARBA00023015"/>
    </source>
</evidence>
<dbReference type="InterPro" id="IPR010499">
    <property type="entry name" value="AraC_E-bd"/>
</dbReference>
<dbReference type="Gene3D" id="3.20.80.10">
    <property type="entry name" value="Regulatory factor, effector binding domain"/>
    <property type="match status" value="1"/>
</dbReference>
<dbReference type="SMART" id="SM00871">
    <property type="entry name" value="AraC_E_bind"/>
    <property type="match status" value="1"/>
</dbReference>
<protein>
    <submittedName>
        <fullName evidence="5">AraC family transcriptional regulator</fullName>
    </submittedName>
</protein>